<accession>A0ACC3BMG9</accession>
<evidence type="ECO:0000313" key="2">
    <source>
        <dbReference type="Proteomes" id="UP000798662"/>
    </source>
</evidence>
<gene>
    <name evidence="1" type="ORF">I4F81_001701</name>
</gene>
<comment type="caution">
    <text evidence="1">The sequence shown here is derived from an EMBL/GenBank/DDBJ whole genome shotgun (WGS) entry which is preliminary data.</text>
</comment>
<evidence type="ECO:0000313" key="1">
    <source>
        <dbReference type="EMBL" id="KAK1859103.1"/>
    </source>
</evidence>
<protein>
    <submittedName>
        <fullName evidence="1">Uncharacterized protein</fullName>
    </submittedName>
</protein>
<name>A0ACC3BMG9_PYRYE</name>
<sequence length="1065" mass="116801">MSDVPPSRRELQCLICGRGPFQRGTLRRHQLNQHRGASQPPGHHSALAVEGEGRCAPSQPPPAHGDQQPVRADAGTPGAPSEACEFAHDLAALLEATGQAFEPPSRGRKRRRVSTRDDGYVEMTYPTLATRVTAVYEQHGDRARSLPLTRPLANSKAGKFKSKAMILLQSFVYKACGAGFPGGNVDELYSVFLAWQPNCSCDNDQYETLRGKFRTPHALRQALSDDIDEAVEEEGWMRCPLTELDQTFEAYFRPSFDVVMEALKTAPHVRYWCRDEEDEGPSDCRETPFESDAFRLSEERVINEHGDDAFVVGLHVFSDSCAISGSQAHKLYPIRVKVLNALTVEEQWYTVAYVPQVPTEKGPCGAERSRLRRMAVLQRVLYLTFQSLVNVSHSGVPFAAGELGELRAFPRILLYMCDQPEERAVLCLKSGMCQMPCSSCDVHVADMATETALKARSREPLITVERQLEAHGHRAHGRESQRRAFIEKTYSINSQPPALAAMAGMCTPPFLLHRMIACDVLHVLDLGVTLLLVQRLVRVFPSMCVGHDARFGSLTATYGEVLARLSCLGRRSRASRVAPGYAPGDDENRAAFTGREQRRGVRILPFLFAGLFDCGAPVGGRRAQAAVTAAPSAPQKAVTSSAGIQGGSAREEAAQQLLRSLCNTDGSLIGEDDPTGGDGDEDAAEESTASGANKGFDWGRYCEAFPDTPLHAAITATFAEYALLVGRISRHRGPAAVTSMTLTKAAAMDEQAREFLLRYVTPILGEMQSTKFHRLLCHLLDAVRYHGTCSNGSTSTNESLHKDEKKHYLRTNKRLDYTRQLVRHARGTRAVLRRNSKALELLRGERGDAAGSASQLPRAARSESALHLPHLLIEDLEKCPGLAGLHILLHVGPAAHLAVPSHVFINARLLHGPPQRQLVHASASYHGSAWYDHIAFRHDSAPADAAESYGQLRLVWRRADGDDFAVVAEMERVEGSEECPLTARGCTLLCWGLGGVAALPATREHVRLRVVRVADILRVVHIVPDVADLCVRRGLGVAPPSFGETGTEVVDMRYLVNAFFPEMGD</sequence>
<dbReference type="EMBL" id="CM020618">
    <property type="protein sequence ID" value="KAK1859103.1"/>
    <property type="molecule type" value="Genomic_DNA"/>
</dbReference>
<organism evidence="1 2">
    <name type="scientific">Pyropia yezoensis</name>
    <name type="common">Susabi-nori</name>
    <name type="synonym">Porphyra yezoensis</name>
    <dbReference type="NCBI Taxonomy" id="2788"/>
    <lineage>
        <taxon>Eukaryota</taxon>
        <taxon>Rhodophyta</taxon>
        <taxon>Bangiophyceae</taxon>
        <taxon>Bangiales</taxon>
        <taxon>Bangiaceae</taxon>
        <taxon>Pyropia</taxon>
    </lineage>
</organism>
<reference evidence="1" key="1">
    <citation type="submission" date="2019-11" db="EMBL/GenBank/DDBJ databases">
        <title>Nori genome reveals adaptations in red seaweeds to the harsh intertidal environment.</title>
        <authorList>
            <person name="Wang D."/>
            <person name="Mao Y."/>
        </authorList>
    </citation>
    <scope>NUCLEOTIDE SEQUENCE</scope>
    <source>
        <tissue evidence="1">Gametophyte</tissue>
    </source>
</reference>
<proteinExistence type="predicted"/>
<keyword evidence="2" id="KW-1185">Reference proteome</keyword>
<dbReference type="Proteomes" id="UP000798662">
    <property type="component" value="Chromosome 1"/>
</dbReference>